<name>A0A453C0Q8_AEGTS</name>
<dbReference type="InterPro" id="IPR051210">
    <property type="entry name" value="Ub_ligase/GEF_domain"/>
</dbReference>
<dbReference type="Gramene" id="AET2Gv20693600.3">
    <property type="protein sequence ID" value="AET2Gv20693600.3"/>
    <property type="gene ID" value="AET2Gv20693600"/>
</dbReference>
<reference evidence="5" key="2">
    <citation type="journal article" date="2017" name="Nat. Plants">
        <title>The Aegilops tauschii genome reveals multiple impacts of transposons.</title>
        <authorList>
            <person name="Zhao G."/>
            <person name="Zou C."/>
            <person name="Li K."/>
            <person name="Wang K."/>
            <person name="Li T."/>
            <person name="Gao L."/>
            <person name="Zhang X."/>
            <person name="Wang H."/>
            <person name="Yang Z."/>
            <person name="Liu X."/>
            <person name="Jiang W."/>
            <person name="Mao L."/>
            <person name="Kong X."/>
            <person name="Jiao Y."/>
            <person name="Jia J."/>
        </authorList>
    </citation>
    <scope>NUCLEOTIDE SEQUENCE [LARGE SCALE GENOMIC DNA]</scope>
    <source>
        <strain evidence="5">cv. AL8/78</strain>
    </source>
</reference>
<reference evidence="4" key="4">
    <citation type="submission" date="2019-03" db="UniProtKB">
        <authorList>
            <consortium name="EnsemblPlants"/>
        </authorList>
    </citation>
    <scope>IDENTIFICATION</scope>
</reference>
<evidence type="ECO:0000313" key="4">
    <source>
        <dbReference type="EnsemblPlants" id="AET2Gv20693600.3"/>
    </source>
</evidence>
<evidence type="ECO:0000256" key="2">
    <source>
        <dbReference type="PROSITE-ProRule" id="PRU00235"/>
    </source>
</evidence>
<reference evidence="4" key="3">
    <citation type="journal article" date="2017" name="Nature">
        <title>Genome sequence of the progenitor of the wheat D genome Aegilops tauschii.</title>
        <authorList>
            <person name="Luo M.C."/>
            <person name="Gu Y.Q."/>
            <person name="Puiu D."/>
            <person name="Wang H."/>
            <person name="Twardziok S.O."/>
            <person name="Deal K.R."/>
            <person name="Huo N."/>
            <person name="Zhu T."/>
            <person name="Wang L."/>
            <person name="Wang Y."/>
            <person name="McGuire P.E."/>
            <person name="Liu S."/>
            <person name="Long H."/>
            <person name="Ramasamy R.K."/>
            <person name="Rodriguez J.C."/>
            <person name="Van S.L."/>
            <person name="Yuan L."/>
            <person name="Wang Z."/>
            <person name="Xia Z."/>
            <person name="Xiao L."/>
            <person name="Anderson O.D."/>
            <person name="Ouyang S."/>
            <person name="Liang Y."/>
            <person name="Zimin A.V."/>
            <person name="Pertea G."/>
            <person name="Qi P."/>
            <person name="Bennetzen J.L."/>
            <person name="Dai X."/>
            <person name="Dawson M.W."/>
            <person name="Muller H.G."/>
            <person name="Kugler K."/>
            <person name="Rivarola-Duarte L."/>
            <person name="Spannagl M."/>
            <person name="Mayer K.F.X."/>
            <person name="Lu F.H."/>
            <person name="Bevan M.W."/>
            <person name="Leroy P."/>
            <person name="Li P."/>
            <person name="You F.M."/>
            <person name="Sun Q."/>
            <person name="Liu Z."/>
            <person name="Lyons E."/>
            <person name="Wicker T."/>
            <person name="Salzberg S.L."/>
            <person name="Devos K.M."/>
            <person name="Dvorak J."/>
        </authorList>
    </citation>
    <scope>NUCLEOTIDE SEQUENCE [LARGE SCALE GENOMIC DNA]</scope>
    <source>
        <strain evidence="4">cv. AL8/78</strain>
    </source>
</reference>
<protein>
    <recommendedName>
        <fullName evidence="6">Regulator of chromosome condensation 1/beta-lactamase-inhibitor protein II</fullName>
    </recommendedName>
</protein>
<reference evidence="4" key="5">
    <citation type="journal article" date="2021" name="G3 (Bethesda)">
        <title>Aegilops tauschii genome assembly Aet v5.0 features greater sequence contiguity and improved annotation.</title>
        <authorList>
            <person name="Wang L."/>
            <person name="Zhu T."/>
            <person name="Rodriguez J.C."/>
            <person name="Deal K.R."/>
            <person name="Dubcovsky J."/>
            <person name="McGuire P.E."/>
            <person name="Lux T."/>
            <person name="Spannagl M."/>
            <person name="Mayer K.F.X."/>
            <person name="Baldrich P."/>
            <person name="Meyers B.C."/>
            <person name="Huo N."/>
            <person name="Gu Y.Q."/>
            <person name="Zhou H."/>
            <person name="Devos K.M."/>
            <person name="Bennetzen J.L."/>
            <person name="Unver T."/>
            <person name="Budak H."/>
            <person name="Gulick P.J."/>
            <person name="Galiba G."/>
            <person name="Kalapos B."/>
            <person name="Nelson D.R."/>
            <person name="Li P."/>
            <person name="You F.M."/>
            <person name="Luo M.C."/>
            <person name="Dvorak J."/>
        </authorList>
    </citation>
    <scope>NUCLEOTIDE SEQUENCE [LARGE SCALE GENOMIC DNA]</scope>
    <source>
        <strain evidence="4">cv. AL8/78</strain>
    </source>
</reference>
<sequence>FLKTGGTGILCSTYYVSGVSSFTCPGGLSLSALIVSYFHLQFGQVGAGDNADHCSPAQVNFPEEQKVAQVACGWRHTLAFTEKKNVFAWGRGTSGQLGHGEIVDRNTPVIIDALSPDGPGSKKLESSAAIPFAAKIWVSPSERYALVPDEKVAKPGDVSARGNGADASVPENDVKRMRVSS</sequence>
<dbReference type="Proteomes" id="UP000015105">
    <property type="component" value="Chromosome 2D"/>
</dbReference>
<dbReference type="PANTHER" id="PTHR22870:SF408">
    <property type="entry name" value="OS09G0560450 PROTEIN"/>
    <property type="match status" value="1"/>
</dbReference>
<dbReference type="SUPFAM" id="SSF50985">
    <property type="entry name" value="RCC1/BLIP-II"/>
    <property type="match status" value="1"/>
</dbReference>
<accession>A0A453C0Q8</accession>
<evidence type="ECO:0008006" key="6">
    <source>
        <dbReference type="Google" id="ProtNLM"/>
    </source>
</evidence>
<evidence type="ECO:0000256" key="1">
    <source>
        <dbReference type="ARBA" id="ARBA00022737"/>
    </source>
</evidence>
<reference evidence="5" key="1">
    <citation type="journal article" date="2014" name="Science">
        <title>Ancient hybridizations among the ancestral genomes of bread wheat.</title>
        <authorList>
            <consortium name="International Wheat Genome Sequencing Consortium,"/>
            <person name="Marcussen T."/>
            <person name="Sandve S.R."/>
            <person name="Heier L."/>
            <person name="Spannagl M."/>
            <person name="Pfeifer M."/>
            <person name="Jakobsen K.S."/>
            <person name="Wulff B.B."/>
            <person name="Steuernagel B."/>
            <person name="Mayer K.F."/>
            <person name="Olsen O.A."/>
        </authorList>
    </citation>
    <scope>NUCLEOTIDE SEQUENCE [LARGE SCALE GENOMIC DNA]</scope>
    <source>
        <strain evidence="5">cv. AL8/78</strain>
    </source>
</reference>
<dbReference type="InterPro" id="IPR000408">
    <property type="entry name" value="Reg_chr_condens"/>
</dbReference>
<dbReference type="Gene3D" id="2.130.10.30">
    <property type="entry name" value="Regulator of chromosome condensation 1/beta-lactamase-inhibitor protein II"/>
    <property type="match status" value="1"/>
</dbReference>
<feature type="compositionally biased region" description="Basic and acidic residues" evidence="3">
    <location>
        <begin position="172"/>
        <end position="181"/>
    </location>
</feature>
<dbReference type="InterPro" id="IPR009091">
    <property type="entry name" value="RCC1/BLIP-II"/>
</dbReference>
<feature type="repeat" description="RCC1" evidence="2">
    <location>
        <begin position="32"/>
        <end position="83"/>
    </location>
</feature>
<evidence type="ECO:0000256" key="3">
    <source>
        <dbReference type="SAM" id="MobiDB-lite"/>
    </source>
</evidence>
<dbReference type="PANTHER" id="PTHR22870">
    <property type="entry name" value="REGULATOR OF CHROMOSOME CONDENSATION"/>
    <property type="match status" value="1"/>
</dbReference>
<dbReference type="EnsemblPlants" id="AET2Gv20693600.3">
    <property type="protein sequence ID" value="AET2Gv20693600.3"/>
    <property type="gene ID" value="AET2Gv20693600"/>
</dbReference>
<dbReference type="PROSITE" id="PS50012">
    <property type="entry name" value="RCC1_3"/>
    <property type="match status" value="2"/>
</dbReference>
<dbReference type="Pfam" id="PF13540">
    <property type="entry name" value="RCC1_2"/>
    <property type="match status" value="1"/>
</dbReference>
<keyword evidence="5" id="KW-1185">Reference proteome</keyword>
<dbReference type="AlphaFoldDB" id="A0A453C0Q8"/>
<organism evidence="4 5">
    <name type="scientific">Aegilops tauschii subsp. strangulata</name>
    <name type="common">Goatgrass</name>
    <dbReference type="NCBI Taxonomy" id="200361"/>
    <lineage>
        <taxon>Eukaryota</taxon>
        <taxon>Viridiplantae</taxon>
        <taxon>Streptophyta</taxon>
        <taxon>Embryophyta</taxon>
        <taxon>Tracheophyta</taxon>
        <taxon>Spermatophyta</taxon>
        <taxon>Magnoliopsida</taxon>
        <taxon>Liliopsida</taxon>
        <taxon>Poales</taxon>
        <taxon>Poaceae</taxon>
        <taxon>BOP clade</taxon>
        <taxon>Pooideae</taxon>
        <taxon>Triticodae</taxon>
        <taxon>Triticeae</taxon>
        <taxon>Triticinae</taxon>
        <taxon>Aegilops</taxon>
    </lineage>
</organism>
<proteinExistence type="predicted"/>
<feature type="region of interest" description="Disordered" evidence="3">
    <location>
        <begin position="154"/>
        <end position="181"/>
    </location>
</feature>
<keyword evidence="1" id="KW-0677">Repeat</keyword>
<evidence type="ECO:0000313" key="5">
    <source>
        <dbReference type="Proteomes" id="UP000015105"/>
    </source>
</evidence>
<feature type="repeat" description="RCC1" evidence="2">
    <location>
        <begin position="84"/>
        <end position="149"/>
    </location>
</feature>